<dbReference type="AlphaFoldDB" id="A0AAE0BHB8"/>
<dbReference type="EMBL" id="LGRX02034971">
    <property type="protein sequence ID" value="KAK3236566.1"/>
    <property type="molecule type" value="Genomic_DNA"/>
</dbReference>
<reference evidence="1 2" key="1">
    <citation type="journal article" date="2015" name="Genome Biol. Evol.">
        <title>Comparative Genomics of a Bacterivorous Green Alga Reveals Evolutionary Causalities and Consequences of Phago-Mixotrophic Mode of Nutrition.</title>
        <authorList>
            <person name="Burns J.A."/>
            <person name="Paasch A."/>
            <person name="Narechania A."/>
            <person name="Kim E."/>
        </authorList>
    </citation>
    <scope>NUCLEOTIDE SEQUENCE [LARGE SCALE GENOMIC DNA]</scope>
    <source>
        <strain evidence="1 2">PLY_AMNH</strain>
    </source>
</reference>
<comment type="caution">
    <text evidence="1">The sequence shown here is derived from an EMBL/GenBank/DDBJ whole genome shotgun (WGS) entry which is preliminary data.</text>
</comment>
<organism evidence="1 2">
    <name type="scientific">Cymbomonas tetramitiformis</name>
    <dbReference type="NCBI Taxonomy" id="36881"/>
    <lineage>
        <taxon>Eukaryota</taxon>
        <taxon>Viridiplantae</taxon>
        <taxon>Chlorophyta</taxon>
        <taxon>Pyramimonadophyceae</taxon>
        <taxon>Pyramimonadales</taxon>
        <taxon>Pyramimonadaceae</taxon>
        <taxon>Cymbomonas</taxon>
    </lineage>
</organism>
<name>A0AAE0BHB8_9CHLO</name>
<accession>A0AAE0BHB8</accession>
<evidence type="ECO:0000313" key="1">
    <source>
        <dbReference type="EMBL" id="KAK3236566.1"/>
    </source>
</evidence>
<proteinExistence type="predicted"/>
<evidence type="ECO:0000313" key="2">
    <source>
        <dbReference type="Proteomes" id="UP001190700"/>
    </source>
</evidence>
<keyword evidence="2" id="KW-1185">Reference proteome</keyword>
<protein>
    <submittedName>
        <fullName evidence="1">Uncharacterized protein</fullName>
    </submittedName>
</protein>
<gene>
    <name evidence="1" type="ORF">CYMTET_53300</name>
</gene>
<dbReference type="Proteomes" id="UP001190700">
    <property type="component" value="Unassembled WGS sequence"/>
</dbReference>
<sequence>SSPPAWPSPLAPLSPPPTPPVTAVTWHLVALNVSCSEECELRATICTEDNWPHGEDGLRRVSDASNVSCSSYQHASADMRSSPMRGEISGASGSTWVCFWPTSDSLSVPRCSNRTNYAQRFCP</sequence>
<feature type="non-terminal residue" evidence="1">
    <location>
        <position position="1"/>
    </location>
</feature>